<dbReference type="EMBL" id="GHES01026093">
    <property type="protein sequence ID" value="MPA56652.1"/>
    <property type="molecule type" value="Transcribed_RNA"/>
</dbReference>
<evidence type="ECO:0000256" key="2">
    <source>
        <dbReference type="ARBA" id="ARBA00023002"/>
    </source>
</evidence>
<reference evidence="5" key="1">
    <citation type="submission" date="2019-08" db="EMBL/GenBank/DDBJ databases">
        <title>Reference gene set and small RNA set construction with multiple tissues from Davidia involucrata Baill.</title>
        <authorList>
            <person name="Yang H."/>
            <person name="Zhou C."/>
            <person name="Li G."/>
            <person name="Wang J."/>
            <person name="Gao P."/>
            <person name="Wang M."/>
            <person name="Wang R."/>
            <person name="Zhao Y."/>
        </authorList>
    </citation>
    <scope>NUCLEOTIDE SEQUENCE</scope>
    <source>
        <tissue evidence="5">Mixed with DoveR01_LX</tissue>
    </source>
</reference>
<accession>A0A5B7AIN6</accession>
<evidence type="ECO:0000256" key="3">
    <source>
        <dbReference type="RuleBase" id="RU004475"/>
    </source>
</evidence>
<dbReference type="Pfam" id="PF01073">
    <property type="entry name" value="3Beta_HSD"/>
    <property type="match status" value="1"/>
</dbReference>
<dbReference type="InterPro" id="IPR036291">
    <property type="entry name" value="NAD(P)-bd_dom_sf"/>
</dbReference>
<dbReference type="GO" id="GO:0016621">
    <property type="term" value="F:cinnamoyl-CoA reductase activity"/>
    <property type="evidence" value="ECO:0007669"/>
    <property type="project" value="UniProtKB-EC"/>
</dbReference>
<dbReference type="FunFam" id="3.40.50.720:FF:000388">
    <property type="entry name" value="Cinnamoyl-CoA reductase-like SNL6"/>
    <property type="match status" value="1"/>
</dbReference>
<keyword evidence="2 3" id="KW-0560">Oxidoreductase</keyword>
<dbReference type="InterPro" id="IPR050425">
    <property type="entry name" value="NAD(P)_dehydrat-like"/>
</dbReference>
<comment type="similarity">
    <text evidence="3">Belongs to the 3-beta-HSD family.</text>
</comment>
<dbReference type="SUPFAM" id="SSF51735">
    <property type="entry name" value="NAD(P)-binding Rossmann-fold domains"/>
    <property type="match status" value="1"/>
</dbReference>
<dbReference type="PANTHER" id="PTHR10366:SF483">
    <property type="entry name" value="CINNAMOYL COA REDUCTASE-LIKE PROTEIN"/>
    <property type="match status" value="1"/>
</dbReference>
<feature type="domain" description="3-beta hydroxysteroid dehydrogenase/isomerase" evidence="4">
    <location>
        <begin position="58"/>
        <end position="184"/>
    </location>
</feature>
<dbReference type="PANTHER" id="PTHR10366">
    <property type="entry name" value="NAD DEPENDENT EPIMERASE/DEHYDRATASE"/>
    <property type="match status" value="1"/>
</dbReference>
<name>A0A5B7AIN6_DAVIN</name>
<dbReference type="InterPro" id="IPR002225">
    <property type="entry name" value="3Beta_OHSteriod_DH/Estase"/>
</dbReference>
<gene>
    <name evidence="5" type="ORF">Din_026093</name>
</gene>
<dbReference type="AlphaFoldDB" id="A0A5B7AIN6"/>
<dbReference type="Gene3D" id="3.40.50.720">
    <property type="entry name" value="NAD(P)-binding Rossmann-like Domain"/>
    <property type="match status" value="1"/>
</dbReference>
<evidence type="ECO:0000256" key="1">
    <source>
        <dbReference type="ARBA" id="ARBA00022857"/>
    </source>
</evidence>
<evidence type="ECO:0000313" key="5">
    <source>
        <dbReference type="EMBL" id="MPA56652.1"/>
    </source>
</evidence>
<sequence>MGILRPEEGLRVEIEEFRRMLLSCAGVHGRKDEDEFRVQGAKSKDEIDDGIEEKLVCVTCGVSFLGLAIVNRLLLRGYSVRIIVTNEEDLEKVREMELAGANNNITGVMAQLTELESLAEALEGCHGVFHTAAFVDPAGLSGYSKSMADIEVKASENVMEACARTSSVRKCLLTSSLVACIWRDKSRSDLCSVINHDCWSDESLCIDKKLWYALGKLRAEKAAWRVAEERGLNLVTICPALITGPEFCCRNPTATIAYLKGAQEMYADRLLATVDANRLAEAHVRVFEEMNKTAFGRYICFDHIIGRDDETQKLERETGLQINTISGSSSGNFTIQFELSNMKLSRLMSRTLQC</sequence>
<protein>
    <submittedName>
        <fullName evidence="5">Putative cinnamoyl-CoA reductase 1</fullName>
        <ecNumber evidence="5">1.2.1.44</ecNumber>
    </submittedName>
</protein>
<dbReference type="GO" id="GO:0016616">
    <property type="term" value="F:oxidoreductase activity, acting on the CH-OH group of donors, NAD or NADP as acceptor"/>
    <property type="evidence" value="ECO:0007669"/>
    <property type="project" value="InterPro"/>
</dbReference>
<dbReference type="EC" id="1.2.1.44" evidence="5"/>
<proteinExistence type="inferred from homology"/>
<dbReference type="CDD" id="cd08958">
    <property type="entry name" value="FR_SDR_e"/>
    <property type="match status" value="1"/>
</dbReference>
<evidence type="ECO:0000259" key="4">
    <source>
        <dbReference type="Pfam" id="PF01073"/>
    </source>
</evidence>
<dbReference type="GO" id="GO:0006694">
    <property type="term" value="P:steroid biosynthetic process"/>
    <property type="evidence" value="ECO:0007669"/>
    <property type="project" value="InterPro"/>
</dbReference>
<organism evidence="5">
    <name type="scientific">Davidia involucrata</name>
    <name type="common">Dove tree</name>
    <dbReference type="NCBI Taxonomy" id="16924"/>
    <lineage>
        <taxon>Eukaryota</taxon>
        <taxon>Viridiplantae</taxon>
        <taxon>Streptophyta</taxon>
        <taxon>Embryophyta</taxon>
        <taxon>Tracheophyta</taxon>
        <taxon>Spermatophyta</taxon>
        <taxon>Magnoliopsida</taxon>
        <taxon>eudicotyledons</taxon>
        <taxon>Gunneridae</taxon>
        <taxon>Pentapetalae</taxon>
        <taxon>asterids</taxon>
        <taxon>Cornales</taxon>
        <taxon>Nyssaceae</taxon>
        <taxon>Davidia</taxon>
    </lineage>
</organism>
<keyword evidence="1" id="KW-0521">NADP</keyword>